<evidence type="ECO:0000256" key="2">
    <source>
        <dbReference type="ARBA" id="ARBA00009142"/>
    </source>
</evidence>
<name>A0ABY6CU46_9BACT</name>
<feature type="transmembrane region" description="Helical" evidence="8">
    <location>
        <begin position="208"/>
        <end position="225"/>
    </location>
</feature>
<feature type="transmembrane region" description="Helical" evidence="8">
    <location>
        <begin position="6"/>
        <end position="25"/>
    </location>
</feature>
<evidence type="ECO:0000256" key="8">
    <source>
        <dbReference type="RuleBase" id="RU363041"/>
    </source>
</evidence>
<feature type="transmembrane region" description="Helical" evidence="8">
    <location>
        <begin position="176"/>
        <end position="196"/>
    </location>
</feature>
<evidence type="ECO:0000256" key="7">
    <source>
        <dbReference type="ARBA" id="ARBA00023136"/>
    </source>
</evidence>
<protein>
    <recommendedName>
        <fullName evidence="8">Probable membrane transporter protein</fullName>
    </recommendedName>
</protein>
<proteinExistence type="inferred from homology"/>
<feature type="transmembrane region" description="Helical" evidence="8">
    <location>
        <begin position="37"/>
        <end position="70"/>
    </location>
</feature>
<evidence type="ECO:0000256" key="4">
    <source>
        <dbReference type="ARBA" id="ARBA00022475"/>
    </source>
</evidence>
<evidence type="ECO:0000256" key="6">
    <source>
        <dbReference type="ARBA" id="ARBA00022989"/>
    </source>
</evidence>
<dbReference type="Proteomes" id="UP001065174">
    <property type="component" value="Chromosome"/>
</dbReference>
<keyword evidence="7 8" id="KW-0472">Membrane</keyword>
<evidence type="ECO:0000256" key="1">
    <source>
        <dbReference type="ARBA" id="ARBA00004651"/>
    </source>
</evidence>
<feature type="transmembrane region" description="Helical" evidence="8">
    <location>
        <begin position="105"/>
        <end position="123"/>
    </location>
</feature>
<accession>A0ABY6CU46</accession>
<comment type="similarity">
    <text evidence="2 8">Belongs to the 4-toluene sulfonate uptake permease (TSUP) (TC 2.A.102) family.</text>
</comment>
<keyword evidence="5 8" id="KW-0812">Transmembrane</keyword>
<evidence type="ECO:0000313" key="9">
    <source>
        <dbReference type="EMBL" id="UXP34047.1"/>
    </source>
</evidence>
<sequence length="250" mass="27926">MVELFGYSLTYEAFASFCIVGVLVGMSKTGVHGTSMLAVPLLAVVFGGKSSSGIMLPALIMADVVGVIYYHKHAESKYLWKLLPWTVIGVLIGTYFGQKIDDQQFRTIMGVIIFLSLGVMIWMERANKDQIPDYTWFAAIMGITAGFTTMVGNLAGSAMALYLLSMRLPKNQFIGTAAWFFICVNIFKVPFHIWVWETVTFDSFLLDLILLPFIGIGAVLGIKIIKKISDQYFRWFIILMTCAAALFMIF</sequence>
<dbReference type="PANTHER" id="PTHR30269:SF23">
    <property type="entry name" value="MEMBRANE TRANSPORTER PROTEIN YDHB-RELATED"/>
    <property type="match status" value="1"/>
</dbReference>
<dbReference type="RefSeq" id="WP_262311473.1">
    <property type="nucleotide sequence ID" value="NZ_CP106679.1"/>
</dbReference>
<keyword evidence="6 8" id="KW-1133">Transmembrane helix</keyword>
<keyword evidence="4 8" id="KW-1003">Cell membrane</keyword>
<keyword evidence="3" id="KW-0813">Transport</keyword>
<keyword evidence="10" id="KW-1185">Reference proteome</keyword>
<dbReference type="Pfam" id="PF01925">
    <property type="entry name" value="TauE"/>
    <property type="match status" value="1"/>
</dbReference>
<dbReference type="PANTHER" id="PTHR30269">
    <property type="entry name" value="TRANSMEMBRANE PROTEIN YFCA"/>
    <property type="match status" value="1"/>
</dbReference>
<dbReference type="EMBL" id="CP106679">
    <property type="protein sequence ID" value="UXP34047.1"/>
    <property type="molecule type" value="Genomic_DNA"/>
</dbReference>
<feature type="transmembrane region" description="Helical" evidence="8">
    <location>
        <begin position="82"/>
        <end position="98"/>
    </location>
</feature>
<reference evidence="9" key="1">
    <citation type="submission" date="2022-09" db="EMBL/GenBank/DDBJ databases">
        <title>Comparative genomics and taxonomic characterization of three novel marine species of genus Reichenbachiella exhibiting antioxidant and polysaccharide degradation activities.</title>
        <authorList>
            <person name="Muhammad N."/>
            <person name="Lee Y.-J."/>
            <person name="Ko J."/>
            <person name="Kim S.-G."/>
        </authorList>
    </citation>
    <scope>NUCLEOTIDE SEQUENCE</scope>
    <source>
        <strain evidence="9">BKB1-1</strain>
    </source>
</reference>
<evidence type="ECO:0000256" key="5">
    <source>
        <dbReference type="ARBA" id="ARBA00022692"/>
    </source>
</evidence>
<evidence type="ECO:0000256" key="3">
    <source>
        <dbReference type="ARBA" id="ARBA00022448"/>
    </source>
</evidence>
<evidence type="ECO:0000313" key="10">
    <source>
        <dbReference type="Proteomes" id="UP001065174"/>
    </source>
</evidence>
<dbReference type="InterPro" id="IPR052017">
    <property type="entry name" value="TSUP"/>
</dbReference>
<gene>
    <name evidence="9" type="ORF">N6H18_08835</name>
</gene>
<comment type="subcellular location">
    <subcellularLocation>
        <location evidence="1 8">Cell membrane</location>
        <topology evidence="1 8">Multi-pass membrane protein</topology>
    </subcellularLocation>
</comment>
<feature type="transmembrane region" description="Helical" evidence="8">
    <location>
        <begin position="232"/>
        <end position="249"/>
    </location>
</feature>
<dbReference type="InterPro" id="IPR002781">
    <property type="entry name" value="TM_pro_TauE-like"/>
</dbReference>
<organism evidence="9 10">
    <name type="scientific">Reichenbachiella agarivorans</name>
    <dbReference type="NCBI Taxonomy" id="2979464"/>
    <lineage>
        <taxon>Bacteria</taxon>
        <taxon>Pseudomonadati</taxon>
        <taxon>Bacteroidota</taxon>
        <taxon>Cytophagia</taxon>
        <taxon>Cytophagales</taxon>
        <taxon>Reichenbachiellaceae</taxon>
        <taxon>Reichenbachiella</taxon>
    </lineage>
</organism>
<feature type="transmembrane region" description="Helical" evidence="8">
    <location>
        <begin position="135"/>
        <end position="164"/>
    </location>
</feature>